<protein>
    <submittedName>
        <fullName evidence="2">Uncharacterized protein</fullName>
    </submittedName>
</protein>
<dbReference type="InterPro" id="IPR001680">
    <property type="entry name" value="WD40_rpt"/>
</dbReference>
<evidence type="ECO:0000313" key="3">
    <source>
        <dbReference type="Proteomes" id="UP000281553"/>
    </source>
</evidence>
<reference evidence="2 3" key="1">
    <citation type="submission" date="2018-11" db="EMBL/GenBank/DDBJ databases">
        <authorList>
            <consortium name="Pathogen Informatics"/>
        </authorList>
    </citation>
    <scope>NUCLEOTIDE SEQUENCE [LARGE SCALE GENOMIC DNA]</scope>
</reference>
<sequence length="405" mass="43562">MSSLQTISVLTGPDSVSALALSSSLLASGFDNGNVYVWSPNENTPSHRLFISSSPCTALLFNKNSSILYAAQAGLIASWDLRKVDGPADTWQVSEDELNSMDLLEHEKLLAVADDTGAVSILSTDSGNVLRLLEKHENICSAVKFRPNHPNQLISAGLDCQLFLSDWKENGQTLSAFRMTDLIDPTAYASLLHQEEDEDALSDSGDELASDSESDCSDASVDSQVLPDGKEPTKNQPFAPIRVASSFSPLEKQEMVAARMAGMELPLNIPMIHSLACSKSGEHVVAGLESGTVEIFSGEDLHLSHAETLCGHKRGVAAVLCLEVFFSLLRSTQRFLINYSVRLHDTHIVSGGNDSQLFVWELPPGGSGQQFAYSGKICALAGRSLSAVYVADSSPNIQVIDFSRA</sequence>
<dbReference type="AlphaFoldDB" id="A0A3P7NKY8"/>
<dbReference type="SMART" id="SM00320">
    <property type="entry name" value="WD40"/>
    <property type="match status" value="6"/>
</dbReference>
<dbReference type="InterPro" id="IPR036322">
    <property type="entry name" value="WD40_repeat_dom_sf"/>
</dbReference>
<keyword evidence="3" id="KW-1185">Reference proteome</keyword>
<dbReference type="SUPFAM" id="SSF50978">
    <property type="entry name" value="WD40 repeat-like"/>
    <property type="match status" value="1"/>
</dbReference>
<organism evidence="2 3">
    <name type="scientific">Dibothriocephalus latus</name>
    <name type="common">Fish tapeworm</name>
    <name type="synonym">Diphyllobothrium latum</name>
    <dbReference type="NCBI Taxonomy" id="60516"/>
    <lineage>
        <taxon>Eukaryota</taxon>
        <taxon>Metazoa</taxon>
        <taxon>Spiralia</taxon>
        <taxon>Lophotrochozoa</taxon>
        <taxon>Platyhelminthes</taxon>
        <taxon>Cestoda</taxon>
        <taxon>Eucestoda</taxon>
        <taxon>Diphyllobothriidea</taxon>
        <taxon>Diphyllobothriidae</taxon>
        <taxon>Dibothriocephalus</taxon>
    </lineage>
</organism>
<name>A0A3P7NKY8_DIBLA</name>
<feature type="compositionally biased region" description="Acidic residues" evidence="1">
    <location>
        <begin position="196"/>
        <end position="216"/>
    </location>
</feature>
<dbReference type="Proteomes" id="UP000281553">
    <property type="component" value="Unassembled WGS sequence"/>
</dbReference>
<dbReference type="Pfam" id="PF00400">
    <property type="entry name" value="WD40"/>
    <property type="match status" value="1"/>
</dbReference>
<dbReference type="InterPro" id="IPR015943">
    <property type="entry name" value="WD40/YVTN_repeat-like_dom_sf"/>
</dbReference>
<dbReference type="EMBL" id="UYRU01048345">
    <property type="protein sequence ID" value="VDN10049.1"/>
    <property type="molecule type" value="Genomic_DNA"/>
</dbReference>
<gene>
    <name evidence="2" type="ORF">DILT_LOCUS5880</name>
</gene>
<evidence type="ECO:0000313" key="2">
    <source>
        <dbReference type="EMBL" id="VDN10049.1"/>
    </source>
</evidence>
<accession>A0A3P7NKY8</accession>
<evidence type="ECO:0000256" key="1">
    <source>
        <dbReference type="SAM" id="MobiDB-lite"/>
    </source>
</evidence>
<dbReference type="PANTHER" id="PTHR44666">
    <property type="entry name" value="WD REPEAT-CONTAINING PROTEIN 53"/>
    <property type="match status" value="1"/>
</dbReference>
<feature type="region of interest" description="Disordered" evidence="1">
    <location>
        <begin position="196"/>
        <end position="238"/>
    </location>
</feature>
<proteinExistence type="predicted"/>
<dbReference type="InterPro" id="IPR042453">
    <property type="entry name" value="WDR53"/>
</dbReference>
<dbReference type="Gene3D" id="2.130.10.10">
    <property type="entry name" value="YVTN repeat-like/Quinoprotein amine dehydrogenase"/>
    <property type="match status" value="2"/>
</dbReference>
<dbReference type="OrthoDB" id="2161379at2759"/>
<dbReference type="PANTHER" id="PTHR44666:SF1">
    <property type="entry name" value="WD REPEAT-CONTAINING PROTEIN 53"/>
    <property type="match status" value="1"/>
</dbReference>